<evidence type="ECO:0000256" key="1">
    <source>
        <dbReference type="SAM" id="Phobius"/>
    </source>
</evidence>
<comment type="caution">
    <text evidence="3">The sequence shown here is derived from an EMBL/GenBank/DDBJ whole genome shotgun (WGS) entry which is preliminary data.</text>
</comment>
<dbReference type="GO" id="GO:0016020">
    <property type="term" value="C:membrane"/>
    <property type="evidence" value="ECO:0007669"/>
    <property type="project" value="UniProtKB-SubCell"/>
</dbReference>
<dbReference type="Pfam" id="PF14378">
    <property type="entry name" value="PAP2_3"/>
    <property type="match status" value="1"/>
</dbReference>
<keyword evidence="4" id="KW-1185">Reference proteome</keyword>
<keyword evidence="1" id="KW-1133">Transmembrane helix</keyword>
<dbReference type="eggNOG" id="COG0671">
    <property type="taxonomic scope" value="Bacteria"/>
</dbReference>
<evidence type="ECO:0000313" key="3">
    <source>
        <dbReference type="EMBL" id="EPX76986.1"/>
    </source>
</evidence>
<dbReference type="AlphaFoldDB" id="S9Q6H9"/>
<dbReference type="Proteomes" id="UP000015351">
    <property type="component" value="Unassembled WGS sequence"/>
</dbReference>
<feature type="transmembrane region" description="Helical" evidence="1">
    <location>
        <begin position="57"/>
        <end position="75"/>
    </location>
</feature>
<feature type="transmembrane region" description="Helical" evidence="1">
    <location>
        <begin position="22"/>
        <end position="45"/>
    </location>
</feature>
<sequence>MLVSVLRDQPELLLIGAARKSLYLLMSFAGWMPYLAVFIAVSLYFTRKYGIRARIVPSVYALLGCLAFSVAFSLVKTSIPYVQPFYADPFFADLDAALHFGVDPWRITHAMAAIVSPSLIVILYFMAWFLPAIFLPVFIAMTDTDPDRSKRFMILHVVSWVGLGNVLAAIGSSVGPVYYDRLLGGTRFADLAAALENSGIASSALGQVQDNLWKLYVENGQSVGSGISAFPSVHVGLAAVTMLYLCERSRALAPVGIAFAGAIMFASVYHGWHYAVDGYVSFAAVIALWAVLRRRNVAIATYIPA</sequence>
<feature type="transmembrane region" description="Helical" evidence="1">
    <location>
        <begin position="223"/>
        <end position="244"/>
    </location>
</feature>
<dbReference type="EMBL" id="AONI01000015">
    <property type="protein sequence ID" value="EPX76986.1"/>
    <property type="molecule type" value="Genomic_DNA"/>
</dbReference>
<feature type="transmembrane region" description="Helical" evidence="1">
    <location>
        <begin position="153"/>
        <end position="179"/>
    </location>
</feature>
<keyword evidence="1" id="KW-0812">Transmembrane</keyword>
<dbReference type="HOGENOM" id="CLU_068047_0_0_5"/>
<organism evidence="3 4">
    <name type="scientific">Litoreibacter arenae DSM 19593</name>
    <dbReference type="NCBI Taxonomy" id="1123360"/>
    <lineage>
        <taxon>Bacteria</taxon>
        <taxon>Pseudomonadati</taxon>
        <taxon>Pseudomonadota</taxon>
        <taxon>Alphaproteobacteria</taxon>
        <taxon>Rhodobacterales</taxon>
        <taxon>Roseobacteraceae</taxon>
        <taxon>Litoreibacter</taxon>
    </lineage>
</organism>
<feature type="transmembrane region" description="Helical" evidence="1">
    <location>
        <begin position="274"/>
        <end position="292"/>
    </location>
</feature>
<feature type="domain" description="Inositolphosphotransferase Aur1/Ipt1" evidence="2">
    <location>
        <begin position="92"/>
        <end position="290"/>
    </location>
</feature>
<evidence type="ECO:0000259" key="2">
    <source>
        <dbReference type="Pfam" id="PF14378"/>
    </source>
</evidence>
<dbReference type="PATRIC" id="fig|1123360.3.peg.2681"/>
<feature type="transmembrane region" description="Helical" evidence="1">
    <location>
        <begin position="251"/>
        <end position="268"/>
    </location>
</feature>
<gene>
    <name evidence="3" type="ORF">thalar_02705</name>
</gene>
<feature type="transmembrane region" description="Helical" evidence="1">
    <location>
        <begin position="119"/>
        <end position="141"/>
    </location>
</feature>
<reference evidence="4" key="1">
    <citation type="journal article" date="2013" name="Stand. Genomic Sci.">
        <title>Genome sequence of the Litoreibacter arenae type strain (DSM 19593(T)), a member of the Roseobacter clade isolated from sea sand.</title>
        <authorList>
            <person name="Riedel T."/>
            <person name="Fiebig A."/>
            <person name="Petersen J."/>
            <person name="Gronow S."/>
            <person name="Kyrpides N.C."/>
            <person name="Goker M."/>
            <person name="Klenk H.P."/>
        </authorList>
    </citation>
    <scope>NUCLEOTIDE SEQUENCE [LARGE SCALE GENOMIC DNA]</scope>
    <source>
        <strain evidence="4">DSM 19593</strain>
    </source>
</reference>
<accession>S9Q6H9</accession>
<dbReference type="InterPro" id="IPR026841">
    <property type="entry name" value="Aur1/Ipt1"/>
</dbReference>
<proteinExistence type="predicted"/>
<protein>
    <recommendedName>
        <fullName evidence="2">Inositolphosphotransferase Aur1/Ipt1 domain-containing protein</fullName>
    </recommendedName>
</protein>
<name>S9Q6H9_9RHOB</name>
<evidence type="ECO:0000313" key="4">
    <source>
        <dbReference type="Proteomes" id="UP000015351"/>
    </source>
</evidence>
<keyword evidence="1" id="KW-0472">Membrane</keyword>
<dbReference type="STRING" id="1123360.thalar_02705"/>